<proteinExistence type="predicted"/>
<organism evidence="2 3">
    <name type="scientific">Macrostomum lignano</name>
    <dbReference type="NCBI Taxonomy" id="282301"/>
    <lineage>
        <taxon>Eukaryota</taxon>
        <taxon>Metazoa</taxon>
        <taxon>Spiralia</taxon>
        <taxon>Lophotrochozoa</taxon>
        <taxon>Platyhelminthes</taxon>
        <taxon>Rhabditophora</taxon>
        <taxon>Macrostomorpha</taxon>
        <taxon>Macrostomida</taxon>
        <taxon>Macrostomidae</taxon>
        <taxon>Macrostomum</taxon>
    </lineage>
</organism>
<protein>
    <submittedName>
        <fullName evidence="3">Uncharacterized protein</fullName>
    </submittedName>
</protein>
<evidence type="ECO:0000313" key="3">
    <source>
        <dbReference type="WBParaSite" id="maker-uti_cns_0000727-snap-gene-1.14-mRNA-1"/>
    </source>
</evidence>
<evidence type="ECO:0000313" key="2">
    <source>
        <dbReference type="Proteomes" id="UP000095280"/>
    </source>
</evidence>
<dbReference type="Proteomes" id="UP000095280">
    <property type="component" value="Unplaced"/>
</dbReference>
<dbReference type="PANTHER" id="PTHR33887:SF6">
    <property type="entry name" value="CIDE-N DOMAIN-CONTAINING PROTEIN"/>
    <property type="match status" value="1"/>
</dbReference>
<dbReference type="WBParaSite" id="maker-uti_cns_0000727-snap-gene-1.14-mRNA-1">
    <property type="protein sequence ID" value="maker-uti_cns_0000727-snap-gene-1.14-mRNA-1"/>
    <property type="gene ID" value="maker-uti_cns_0000727-snap-gene-1.14"/>
</dbReference>
<evidence type="ECO:0000256" key="1">
    <source>
        <dbReference type="SAM" id="MobiDB-lite"/>
    </source>
</evidence>
<accession>A0A1I8G443</accession>
<sequence>MAPARKAAIVESPTVGPPLYFSVIYADNQTAMFNIACQKEHLVSAIRRRCRIERKAEIDLWAVTRGELLKLTDRSNQDCLSDIIQSRDAAILCKLEASKYPGVESRLVPMISDLQSYPALRDLADSINKQVSDREAKIEQRQQAAMKRASRYTSAQKQGADGSEQAASSVGLTKGRMAIKRIMIINKMTKRS</sequence>
<dbReference type="AlphaFoldDB" id="A0A1I8G443"/>
<dbReference type="InterPro" id="IPR039471">
    <property type="entry name" value="CXorf65-like"/>
</dbReference>
<keyword evidence="2" id="KW-1185">Reference proteome</keyword>
<reference evidence="3" key="1">
    <citation type="submission" date="2016-11" db="UniProtKB">
        <authorList>
            <consortium name="WormBaseParasite"/>
        </authorList>
    </citation>
    <scope>IDENTIFICATION</scope>
</reference>
<name>A0A1I8G443_9PLAT</name>
<dbReference type="Pfam" id="PF15874">
    <property type="entry name" value="Il2rg"/>
    <property type="match status" value="1"/>
</dbReference>
<dbReference type="PANTHER" id="PTHR33887">
    <property type="entry name" value="PB1 DOMAIN-CONTAINING PROTEIN"/>
    <property type="match status" value="1"/>
</dbReference>
<feature type="region of interest" description="Disordered" evidence="1">
    <location>
        <begin position="149"/>
        <end position="169"/>
    </location>
</feature>